<evidence type="ECO:0000256" key="1">
    <source>
        <dbReference type="SAM" id="MobiDB-lite"/>
    </source>
</evidence>
<dbReference type="RefSeq" id="WP_378263306.1">
    <property type="nucleotide sequence ID" value="NZ_JBHSIT010000014.1"/>
</dbReference>
<evidence type="ECO:0000313" key="2">
    <source>
        <dbReference type="EMBL" id="MFC4912911.1"/>
    </source>
</evidence>
<dbReference type="Proteomes" id="UP001595872">
    <property type="component" value="Unassembled WGS sequence"/>
</dbReference>
<protein>
    <submittedName>
        <fullName evidence="2">YidB family protein</fullName>
    </submittedName>
</protein>
<organism evidence="2 3">
    <name type="scientific">Actinomadura gamaensis</name>
    <dbReference type="NCBI Taxonomy" id="1763541"/>
    <lineage>
        <taxon>Bacteria</taxon>
        <taxon>Bacillati</taxon>
        <taxon>Actinomycetota</taxon>
        <taxon>Actinomycetes</taxon>
        <taxon>Streptosporangiales</taxon>
        <taxon>Thermomonosporaceae</taxon>
        <taxon>Actinomadura</taxon>
    </lineage>
</organism>
<reference evidence="3" key="1">
    <citation type="journal article" date="2019" name="Int. J. Syst. Evol. Microbiol.">
        <title>The Global Catalogue of Microorganisms (GCM) 10K type strain sequencing project: providing services to taxonomists for standard genome sequencing and annotation.</title>
        <authorList>
            <consortium name="The Broad Institute Genomics Platform"/>
            <consortium name="The Broad Institute Genome Sequencing Center for Infectious Disease"/>
            <person name="Wu L."/>
            <person name="Ma J."/>
        </authorList>
    </citation>
    <scope>NUCLEOTIDE SEQUENCE [LARGE SCALE GENOMIC DNA]</scope>
    <source>
        <strain evidence="3">KLKA75</strain>
    </source>
</reference>
<gene>
    <name evidence="2" type="ORF">ACFPCY_36820</name>
</gene>
<evidence type="ECO:0000313" key="3">
    <source>
        <dbReference type="Proteomes" id="UP001595872"/>
    </source>
</evidence>
<dbReference type="SUPFAM" id="SSF140804">
    <property type="entry name" value="YidB-like"/>
    <property type="match status" value="1"/>
</dbReference>
<keyword evidence="3" id="KW-1185">Reference proteome</keyword>
<dbReference type="InterPro" id="IPR027405">
    <property type="entry name" value="YidB-like"/>
</dbReference>
<name>A0ABV9UAN2_9ACTN</name>
<dbReference type="Gene3D" id="1.10.10.690">
    <property type="entry name" value="YidB-like"/>
    <property type="match status" value="1"/>
</dbReference>
<feature type="region of interest" description="Disordered" evidence="1">
    <location>
        <begin position="79"/>
        <end position="102"/>
    </location>
</feature>
<dbReference type="EMBL" id="JBHSIT010000014">
    <property type="protein sequence ID" value="MFC4912911.1"/>
    <property type="molecule type" value="Genomic_DNA"/>
</dbReference>
<accession>A0ABV9UAN2</accession>
<feature type="compositionally biased region" description="Basic and acidic residues" evidence="1">
    <location>
        <begin position="93"/>
        <end position="102"/>
    </location>
</feature>
<dbReference type="InterPro" id="IPR045372">
    <property type="entry name" value="YidB"/>
</dbReference>
<comment type="caution">
    <text evidence="2">The sequence shown here is derived from an EMBL/GenBank/DDBJ whole genome shotgun (WGS) entry which is preliminary data.</text>
</comment>
<proteinExistence type="predicted"/>
<dbReference type="Pfam" id="PF20159">
    <property type="entry name" value="YidB"/>
    <property type="match status" value="1"/>
</dbReference>
<sequence>MTAEGKTTELGEMLLHLADAGLKEEVGSWVGAGTDNEPVTSAQLREALPDGVLEAAAAEAGMSVEELADQLARELPAATDTLTPGGELADDAQADRLARDLG</sequence>